<dbReference type="EMBL" id="BPLQ01003810">
    <property type="protein sequence ID" value="GIY03420.1"/>
    <property type="molecule type" value="Genomic_DNA"/>
</dbReference>
<accession>A0AAV4Q1W2</accession>
<name>A0AAV4Q1W2_9ARAC</name>
<dbReference type="Proteomes" id="UP001054837">
    <property type="component" value="Unassembled WGS sequence"/>
</dbReference>
<evidence type="ECO:0000313" key="1">
    <source>
        <dbReference type="EMBL" id="GIY03420.1"/>
    </source>
</evidence>
<proteinExistence type="predicted"/>
<sequence length="94" mass="10750">MERGSSREITKSSFRSLNPILIQKALISDLIKNYFPEKIPSTTGKTENNIGTKSIISPLLRDPVDFWRRALKAKWRGVAPEKSPKAHLDRLILY</sequence>
<protein>
    <submittedName>
        <fullName evidence="1">Uncharacterized protein</fullName>
    </submittedName>
</protein>
<evidence type="ECO:0000313" key="2">
    <source>
        <dbReference type="Proteomes" id="UP001054837"/>
    </source>
</evidence>
<dbReference type="AlphaFoldDB" id="A0AAV4Q1W2"/>
<organism evidence="1 2">
    <name type="scientific">Caerostris darwini</name>
    <dbReference type="NCBI Taxonomy" id="1538125"/>
    <lineage>
        <taxon>Eukaryota</taxon>
        <taxon>Metazoa</taxon>
        <taxon>Ecdysozoa</taxon>
        <taxon>Arthropoda</taxon>
        <taxon>Chelicerata</taxon>
        <taxon>Arachnida</taxon>
        <taxon>Araneae</taxon>
        <taxon>Araneomorphae</taxon>
        <taxon>Entelegynae</taxon>
        <taxon>Araneoidea</taxon>
        <taxon>Araneidae</taxon>
        <taxon>Caerostris</taxon>
    </lineage>
</organism>
<reference evidence="1 2" key="1">
    <citation type="submission" date="2021-06" db="EMBL/GenBank/DDBJ databases">
        <title>Caerostris darwini draft genome.</title>
        <authorList>
            <person name="Kono N."/>
            <person name="Arakawa K."/>
        </authorList>
    </citation>
    <scope>NUCLEOTIDE SEQUENCE [LARGE SCALE GENOMIC DNA]</scope>
</reference>
<comment type="caution">
    <text evidence="1">The sequence shown here is derived from an EMBL/GenBank/DDBJ whole genome shotgun (WGS) entry which is preliminary data.</text>
</comment>
<keyword evidence="2" id="KW-1185">Reference proteome</keyword>
<gene>
    <name evidence="1" type="ORF">CDAR_28471</name>
</gene>